<comment type="subcellular location">
    <subcellularLocation>
        <location evidence="1">Nucleus</location>
    </subcellularLocation>
</comment>
<reference evidence="7" key="1">
    <citation type="journal article" date="2012" name="Nature">
        <title>The oyster genome reveals stress adaptation and complexity of shell formation.</title>
        <authorList>
            <person name="Zhang G."/>
            <person name="Fang X."/>
            <person name="Guo X."/>
            <person name="Li L."/>
            <person name="Luo R."/>
            <person name="Xu F."/>
            <person name="Yang P."/>
            <person name="Zhang L."/>
            <person name="Wang X."/>
            <person name="Qi H."/>
            <person name="Xiong Z."/>
            <person name="Que H."/>
            <person name="Xie Y."/>
            <person name="Holland P.W."/>
            <person name="Paps J."/>
            <person name="Zhu Y."/>
            <person name="Wu F."/>
            <person name="Chen Y."/>
            <person name="Wang J."/>
            <person name="Peng C."/>
            <person name="Meng J."/>
            <person name="Yang L."/>
            <person name="Liu J."/>
            <person name="Wen B."/>
            <person name="Zhang N."/>
            <person name="Huang Z."/>
            <person name="Zhu Q."/>
            <person name="Feng Y."/>
            <person name="Mount A."/>
            <person name="Hedgecock D."/>
            <person name="Xu Z."/>
            <person name="Liu Y."/>
            <person name="Domazet-Loso T."/>
            <person name="Du Y."/>
            <person name="Sun X."/>
            <person name="Zhang S."/>
            <person name="Liu B."/>
            <person name="Cheng P."/>
            <person name="Jiang X."/>
            <person name="Li J."/>
            <person name="Fan D."/>
            <person name="Wang W."/>
            <person name="Fu W."/>
            <person name="Wang T."/>
            <person name="Wang B."/>
            <person name="Zhang J."/>
            <person name="Peng Z."/>
            <person name="Li Y."/>
            <person name="Li N."/>
            <person name="Wang J."/>
            <person name="Chen M."/>
            <person name="He Y."/>
            <person name="Tan F."/>
            <person name="Song X."/>
            <person name="Zheng Q."/>
            <person name="Huang R."/>
            <person name="Yang H."/>
            <person name="Du X."/>
            <person name="Chen L."/>
            <person name="Yang M."/>
            <person name="Gaffney P.M."/>
            <person name="Wang S."/>
            <person name="Luo L."/>
            <person name="She Z."/>
            <person name="Ming Y."/>
            <person name="Huang W."/>
            <person name="Zhang S."/>
            <person name="Huang B."/>
            <person name="Zhang Y."/>
            <person name="Qu T."/>
            <person name="Ni P."/>
            <person name="Miao G."/>
            <person name="Wang J."/>
            <person name="Wang Q."/>
            <person name="Steinberg C.E."/>
            <person name="Wang H."/>
            <person name="Li N."/>
            <person name="Qian L."/>
            <person name="Zhang G."/>
            <person name="Li Y."/>
            <person name="Yang H."/>
            <person name="Liu X."/>
            <person name="Wang J."/>
            <person name="Yin Y."/>
            <person name="Wang J."/>
        </authorList>
    </citation>
    <scope>NUCLEOTIDE SEQUENCE [LARGE SCALE GENOMIC DNA]</scope>
    <source>
        <strain evidence="7">05x7-T-G4-1.051#20</strain>
    </source>
</reference>
<dbReference type="PANTHER" id="PTHR15169:SF0">
    <property type="entry name" value="DNA DAMAGE-BINDING PROTEIN 2"/>
    <property type="match status" value="1"/>
</dbReference>
<dbReference type="Gene3D" id="2.130.10.10">
    <property type="entry name" value="YVTN repeat-like/Quinoprotein amine dehydrogenase"/>
    <property type="match status" value="1"/>
</dbReference>
<dbReference type="GO" id="GO:0009411">
    <property type="term" value="P:response to UV"/>
    <property type="evidence" value="ECO:0007669"/>
    <property type="project" value="TreeGrafter"/>
</dbReference>
<keyword evidence="6" id="KW-0539">Nucleus</keyword>
<evidence type="ECO:0000256" key="3">
    <source>
        <dbReference type="ARBA" id="ARBA00022574"/>
    </source>
</evidence>
<dbReference type="InterPro" id="IPR015943">
    <property type="entry name" value="WD40/YVTN_repeat-like_dom_sf"/>
</dbReference>
<dbReference type="GO" id="GO:0005634">
    <property type="term" value="C:nucleus"/>
    <property type="evidence" value="ECO:0007669"/>
    <property type="project" value="UniProtKB-SubCell"/>
</dbReference>
<evidence type="ECO:0000256" key="4">
    <source>
        <dbReference type="ARBA" id="ARBA00022737"/>
    </source>
</evidence>
<evidence type="ECO:0000313" key="7">
    <source>
        <dbReference type="EMBL" id="EKC32849.1"/>
    </source>
</evidence>
<evidence type="ECO:0000256" key="6">
    <source>
        <dbReference type="ARBA" id="ARBA00023242"/>
    </source>
</evidence>
<accession>K1QP20</accession>
<evidence type="ECO:0000256" key="5">
    <source>
        <dbReference type="ARBA" id="ARBA00022786"/>
    </source>
</evidence>
<dbReference type="InParanoid" id="K1QP20"/>
<evidence type="ECO:0000256" key="2">
    <source>
        <dbReference type="ARBA" id="ARBA00005434"/>
    </source>
</evidence>
<keyword evidence="4" id="KW-0677">Repeat</keyword>
<keyword evidence="3" id="KW-0853">WD repeat</keyword>
<dbReference type="PANTHER" id="PTHR15169">
    <property type="entry name" value="DAMAGE-SPECIFIC DNA BINDING PROTEIN 2"/>
    <property type="match status" value="1"/>
</dbReference>
<proteinExistence type="inferred from homology"/>
<dbReference type="AlphaFoldDB" id="K1QP20"/>
<dbReference type="InterPro" id="IPR033312">
    <property type="entry name" value="DDB2"/>
</dbReference>
<name>K1QP20_MAGGI</name>
<evidence type="ECO:0000256" key="1">
    <source>
        <dbReference type="ARBA" id="ARBA00004123"/>
    </source>
</evidence>
<dbReference type="GO" id="GO:0003684">
    <property type="term" value="F:damaged DNA binding"/>
    <property type="evidence" value="ECO:0007669"/>
    <property type="project" value="InterPro"/>
</dbReference>
<protein>
    <submittedName>
        <fullName evidence="7">DNA damage-binding protein 2</fullName>
    </submittedName>
</protein>
<dbReference type="EMBL" id="JH818017">
    <property type="protein sequence ID" value="EKC32849.1"/>
    <property type="molecule type" value="Genomic_DNA"/>
</dbReference>
<dbReference type="HOGENOM" id="CLU_1742344_0_0_1"/>
<dbReference type="GO" id="GO:0006281">
    <property type="term" value="P:DNA repair"/>
    <property type="evidence" value="ECO:0007669"/>
    <property type="project" value="InterPro"/>
</dbReference>
<sequence>MQYISSFGYIIFTCSDFALAVALLRRTVHQISRKCIGINTSLKLKWTDGPPGPELLVDLPYVCWTRATRLPLVLNPASATWHPLLDLAVIGRYPDPNFAGYHENELRTIDIIDVDSEKVVARLHDPSAPGLVCVNKFNPAGDTLLSGMGK</sequence>
<keyword evidence="5" id="KW-0833">Ubl conjugation pathway</keyword>
<organism evidence="7">
    <name type="scientific">Magallana gigas</name>
    <name type="common">Pacific oyster</name>
    <name type="synonym">Crassostrea gigas</name>
    <dbReference type="NCBI Taxonomy" id="29159"/>
    <lineage>
        <taxon>Eukaryota</taxon>
        <taxon>Metazoa</taxon>
        <taxon>Spiralia</taxon>
        <taxon>Lophotrochozoa</taxon>
        <taxon>Mollusca</taxon>
        <taxon>Bivalvia</taxon>
        <taxon>Autobranchia</taxon>
        <taxon>Pteriomorphia</taxon>
        <taxon>Ostreida</taxon>
        <taxon>Ostreoidea</taxon>
        <taxon>Ostreidae</taxon>
        <taxon>Magallana</taxon>
    </lineage>
</organism>
<gene>
    <name evidence="7" type="ORF">CGI_10013709</name>
</gene>
<comment type="similarity">
    <text evidence="2">Belongs to the WD repeat DDB2/WDR76 family.</text>
</comment>
<dbReference type="GO" id="GO:0080008">
    <property type="term" value="C:Cul4-RING E3 ubiquitin ligase complex"/>
    <property type="evidence" value="ECO:0007669"/>
    <property type="project" value="InterPro"/>
</dbReference>